<dbReference type="Proteomes" id="UP000078240">
    <property type="component" value="Unassembled WGS sequence"/>
</dbReference>
<comment type="caution">
    <text evidence="2">The sequence shown here is derived from an EMBL/GenBank/DDBJ whole genome shotgun (WGS) entry which is preliminary data.</text>
</comment>
<organism evidence="2 3">
    <name type="scientific">Purpureocillium lilacinum</name>
    <name type="common">Paecilomyces lilacinus</name>
    <dbReference type="NCBI Taxonomy" id="33203"/>
    <lineage>
        <taxon>Eukaryota</taxon>
        <taxon>Fungi</taxon>
        <taxon>Dikarya</taxon>
        <taxon>Ascomycota</taxon>
        <taxon>Pezizomycotina</taxon>
        <taxon>Sordariomycetes</taxon>
        <taxon>Hypocreomycetidae</taxon>
        <taxon>Hypocreales</taxon>
        <taxon>Ophiocordycipitaceae</taxon>
        <taxon>Purpureocillium</taxon>
    </lineage>
</organism>
<dbReference type="EMBL" id="LSBH01000004">
    <property type="protein sequence ID" value="OAQ79980.1"/>
    <property type="molecule type" value="Genomic_DNA"/>
</dbReference>
<gene>
    <name evidence="2" type="ORF">VFPBJ_05565</name>
</gene>
<feature type="compositionally biased region" description="Basic and acidic residues" evidence="1">
    <location>
        <begin position="14"/>
        <end position="33"/>
    </location>
</feature>
<sequence>MDDKAAPEASNARADMRRRTNERTGGRVRKETGGRTSWCGGLCWRWWCQVVVVYGWKGPEGVRGGGQAGLWFRGPGRMVGAPSLRAVCEAAWCQPEQQALPAVPAVHIMYLAYGELATRVSDKAPSSTAAEPVGSGTGPVLGSRQRWPVRVHERCYDRTARDEAADALSGSERLRSSWWREQRRDRQGITTQYRKMYP</sequence>
<name>A0A179GRK6_PURLI</name>
<evidence type="ECO:0000256" key="1">
    <source>
        <dbReference type="SAM" id="MobiDB-lite"/>
    </source>
</evidence>
<accession>A0A179GRK6</accession>
<reference evidence="2 3" key="1">
    <citation type="submission" date="2016-01" db="EMBL/GenBank/DDBJ databases">
        <title>Biosynthesis of antibiotic leucinostatins and their inhibition on Phytophthora in bio-control Purpureocillium lilacinum.</title>
        <authorList>
            <person name="Wang G."/>
            <person name="Liu Z."/>
            <person name="Lin R."/>
            <person name="Li E."/>
            <person name="Mao Z."/>
            <person name="Ling J."/>
            <person name="Yin W."/>
            <person name="Xie B."/>
        </authorList>
    </citation>
    <scope>NUCLEOTIDE SEQUENCE [LARGE SCALE GENOMIC DNA]</scope>
    <source>
        <strain evidence="2">PLBJ-1</strain>
    </source>
</reference>
<feature type="region of interest" description="Disordered" evidence="1">
    <location>
        <begin position="1"/>
        <end position="33"/>
    </location>
</feature>
<dbReference type="AlphaFoldDB" id="A0A179GRK6"/>
<evidence type="ECO:0000313" key="2">
    <source>
        <dbReference type="EMBL" id="OAQ79980.1"/>
    </source>
</evidence>
<evidence type="ECO:0000313" key="3">
    <source>
        <dbReference type="Proteomes" id="UP000078240"/>
    </source>
</evidence>
<protein>
    <submittedName>
        <fullName evidence="2">Uncharacterized protein</fullName>
    </submittedName>
</protein>
<proteinExistence type="predicted"/>